<keyword evidence="3 8" id="KW-0813">Transport</keyword>
<feature type="transmembrane region" description="Helical" evidence="8">
    <location>
        <begin position="198"/>
        <end position="217"/>
    </location>
</feature>
<gene>
    <name evidence="10" type="ORF">ACFOW7_08720</name>
</gene>
<dbReference type="InterPro" id="IPR051789">
    <property type="entry name" value="Bact_Polyamine_Transport"/>
</dbReference>
<dbReference type="PANTHER" id="PTHR43848">
    <property type="entry name" value="PUTRESCINE TRANSPORT SYSTEM PERMEASE PROTEIN POTI"/>
    <property type="match status" value="1"/>
</dbReference>
<dbReference type="Proteomes" id="UP001595791">
    <property type="component" value="Unassembled WGS sequence"/>
</dbReference>
<protein>
    <submittedName>
        <fullName evidence="10">ABC transporter permease subunit</fullName>
    </submittedName>
</protein>
<dbReference type="RefSeq" id="WP_378163180.1">
    <property type="nucleotide sequence ID" value="NZ_JBHSBU010000001.1"/>
</dbReference>
<keyword evidence="6 8" id="KW-1133">Transmembrane helix</keyword>
<evidence type="ECO:0000256" key="4">
    <source>
        <dbReference type="ARBA" id="ARBA00022475"/>
    </source>
</evidence>
<dbReference type="SUPFAM" id="SSF161098">
    <property type="entry name" value="MetI-like"/>
    <property type="match status" value="1"/>
</dbReference>
<name>A0ABV8MQ33_9NEIS</name>
<comment type="similarity">
    <text evidence="2">Belongs to the binding-protein-dependent transport system permease family. CysTW subfamily.</text>
</comment>
<feature type="transmembrane region" description="Helical" evidence="8">
    <location>
        <begin position="256"/>
        <end position="277"/>
    </location>
</feature>
<evidence type="ECO:0000313" key="11">
    <source>
        <dbReference type="Proteomes" id="UP001595791"/>
    </source>
</evidence>
<dbReference type="InterPro" id="IPR035906">
    <property type="entry name" value="MetI-like_sf"/>
</dbReference>
<dbReference type="InterPro" id="IPR000515">
    <property type="entry name" value="MetI-like"/>
</dbReference>
<dbReference type="CDD" id="cd06261">
    <property type="entry name" value="TM_PBP2"/>
    <property type="match status" value="1"/>
</dbReference>
<feature type="transmembrane region" description="Helical" evidence="8">
    <location>
        <begin position="155"/>
        <end position="177"/>
    </location>
</feature>
<feature type="domain" description="ABC transmembrane type-1" evidence="9">
    <location>
        <begin position="63"/>
        <end position="274"/>
    </location>
</feature>
<evidence type="ECO:0000256" key="6">
    <source>
        <dbReference type="ARBA" id="ARBA00022989"/>
    </source>
</evidence>
<keyword evidence="4" id="KW-1003">Cell membrane</keyword>
<dbReference type="Gene3D" id="1.10.3720.10">
    <property type="entry name" value="MetI-like"/>
    <property type="match status" value="1"/>
</dbReference>
<evidence type="ECO:0000259" key="9">
    <source>
        <dbReference type="PROSITE" id="PS50928"/>
    </source>
</evidence>
<sequence length="300" mass="32892">MSARRMPLSNKLYMWLGFLFLYAPILSLVIYSFNESRLVTVWGGFSLKWYEVLLNDDVLLAAAKLSFQIAFLSATLAVVLGTIAGFVLARFTRFRGHSLFAGMTTAPMVMPEVIVGLSMLLLFVALQTGLACGDPAQMGLLQRLGCWLFGERGMITIWIGHTTLCMAYVAVLVQSRLKEMDQSLEDAAMDLGCHPFKVFFVITLPVISQALVAGWLLSFTLSLDDYVLTAFLSGPGSTTMPQWIFSSIRLGLTPEINALATIVIVIVTSFVVISNRLMLSAQAKRDRAIQAAAAGTDKQE</sequence>
<proteinExistence type="inferred from homology"/>
<keyword evidence="7 8" id="KW-0472">Membrane</keyword>
<evidence type="ECO:0000256" key="5">
    <source>
        <dbReference type="ARBA" id="ARBA00022692"/>
    </source>
</evidence>
<dbReference type="Pfam" id="PF00528">
    <property type="entry name" value="BPD_transp_1"/>
    <property type="match status" value="1"/>
</dbReference>
<evidence type="ECO:0000256" key="1">
    <source>
        <dbReference type="ARBA" id="ARBA00004651"/>
    </source>
</evidence>
<keyword evidence="11" id="KW-1185">Reference proteome</keyword>
<dbReference type="EMBL" id="JBHSBU010000001">
    <property type="protein sequence ID" value="MFC4159434.1"/>
    <property type="molecule type" value="Genomic_DNA"/>
</dbReference>
<accession>A0ABV8MQ33</accession>
<feature type="transmembrane region" description="Helical" evidence="8">
    <location>
        <begin position="65"/>
        <end position="88"/>
    </location>
</feature>
<reference evidence="11" key="1">
    <citation type="journal article" date="2019" name="Int. J. Syst. Evol. Microbiol.">
        <title>The Global Catalogue of Microorganisms (GCM) 10K type strain sequencing project: providing services to taxonomists for standard genome sequencing and annotation.</title>
        <authorList>
            <consortium name="The Broad Institute Genomics Platform"/>
            <consortium name="The Broad Institute Genome Sequencing Center for Infectious Disease"/>
            <person name="Wu L."/>
            <person name="Ma J."/>
        </authorList>
    </citation>
    <scope>NUCLEOTIDE SEQUENCE [LARGE SCALE GENOMIC DNA]</scope>
    <source>
        <strain evidence="11">LMG 29894</strain>
    </source>
</reference>
<evidence type="ECO:0000256" key="2">
    <source>
        <dbReference type="ARBA" id="ARBA00007069"/>
    </source>
</evidence>
<evidence type="ECO:0000256" key="8">
    <source>
        <dbReference type="RuleBase" id="RU363032"/>
    </source>
</evidence>
<feature type="transmembrane region" description="Helical" evidence="8">
    <location>
        <begin position="12"/>
        <end position="33"/>
    </location>
</feature>
<keyword evidence="5 8" id="KW-0812">Transmembrane</keyword>
<comment type="caution">
    <text evidence="10">The sequence shown here is derived from an EMBL/GenBank/DDBJ whole genome shotgun (WGS) entry which is preliminary data.</text>
</comment>
<evidence type="ECO:0000313" key="10">
    <source>
        <dbReference type="EMBL" id="MFC4159434.1"/>
    </source>
</evidence>
<comment type="subcellular location">
    <subcellularLocation>
        <location evidence="1 8">Cell membrane</location>
        <topology evidence="1 8">Multi-pass membrane protein</topology>
    </subcellularLocation>
</comment>
<feature type="transmembrane region" description="Helical" evidence="8">
    <location>
        <begin position="109"/>
        <end position="130"/>
    </location>
</feature>
<organism evidence="10 11">
    <name type="scientific">Chitinimonas lacunae</name>
    <dbReference type="NCBI Taxonomy" id="1963018"/>
    <lineage>
        <taxon>Bacteria</taxon>
        <taxon>Pseudomonadati</taxon>
        <taxon>Pseudomonadota</taxon>
        <taxon>Betaproteobacteria</taxon>
        <taxon>Neisseriales</taxon>
        <taxon>Chitinibacteraceae</taxon>
        <taxon>Chitinimonas</taxon>
    </lineage>
</organism>
<evidence type="ECO:0000256" key="3">
    <source>
        <dbReference type="ARBA" id="ARBA00022448"/>
    </source>
</evidence>
<dbReference type="PANTHER" id="PTHR43848:SF2">
    <property type="entry name" value="PUTRESCINE TRANSPORT SYSTEM PERMEASE PROTEIN POTI"/>
    <property type="match status" value="1"/>
</dbReference>
<dbReference type="PROSITE" id="PS50928">
    <property type="entry name" value="ABC_TM1"/>
    <property type="match status" value="1"/>
</dbReference>
<evidence type="ECO:0000256" key="7">
    <source>
        <dbReference type="ARBA" id="ARBA00023136"/>
    </source>
</evidence>